<organism evidence="1 2">
    <name type="scientific">Dryococelus australis</name>
    <dbReference type="NCBI Taxonomy" id="614101"/>
    <lineage>
        <taxon>Eukaryota</taxon>
        <taxon>Metazoa</taxon>
        <taxon>Ecdysozoa</taxon>
        <taxon>Arthropoda</taxon>
        <taxon>Hexapoda</taxon>
        <taxon>Insecta</taxon>
        <taxon>Pterygota</taxon>
        <taxon>Neoptera</taxon>
        <taxon>Polyneoptera</taxon>
        <taxon>Phasmatodea</taxon>
        <taxon>Verophasmatodea</taxon>
        <taxon>Anareolatae</taxon>
        <taxon>Phasmatidae</taxon>
        <taxon>Eurycanthinae</taxon>
        <taxon>Dryococelus</taxon>
    </lineage>
</organism>
<comment type="caution">
    <text evidence="1">The sequence shown here is derived from an EMBL/GenBank/DDBJ whole genome shotgun (WGS) entry which is preliminary data.</text>
</comment>
<sequence length="186" mass="20946">MENFRSQQGCKNTGLKCCLVVTSCTVGTESCRLSLSWTLSSSFDEGVLYHYLVHEVFKHCTDEVLHHFGINKVQRIINFAAEFNCLTNSELCLPAIQQLSPLVSGRLQQGEFLFEVKHPVLLPKLCLAELLVDRPHLEFLLSDPSTLHLCCSRFVPPSHGQSLCSSCFPSETLLAFWWSNPHNHGK</sequence>
<evidence type="ECO:0000313" key="1">
    <source>
        <dbReference type="EMBL" id="KAJ8873575.1"/>
    </source>
</evidence>
<dbReference type="EMBL" id="JARBHB010000010">
    <property type="protein sequence ID" value="KAJ8873575.1"/>
    <property type="molecule type" value="Genomic_DNA"/>
</dbReference>
<proteinExistence type="predicted"/>
<gene>
    <name evidence="1" type="ORF">PR048_024393</name>
</gene>
<feature type="non-terminal residue" evidence="1">
    <location>
        <position position="186"/>
    </location>
</feature>
<evidence type="ECO:0000313" key="2">
    <source>
        <dbReference type="Proteomes" id="UP001159363"/>
    </source>
</evidence>
<dbReference type="Proteomes" id="UP001159363">
    <property type="component" value="Chromosome 9"/>
</dbReference>
<protein>
    <submittedName>
        <fullName evidence="1">Uncharacterized protein</fullName>
    </submittedName>
</protein>
<name>A0ABQ9GNI1_9NEOP</name>
<reference evidence="1 2" key="1">
    <citation type="submission" date="2023-02" db="EMBL/GenBank/DDBJ databases">
        <title>LHISI_Scaffold_Assembly.</title>
        <authorList>
            <person name="Stuart O.P."/>
            <person name="Cleave R."/>
            <person name="Magrath M.J.L."/>
            <person name="Mikheyev A.S."/>
        </authorList>
    </citation>
    <scope>NUCLEOTIDE SEQUENCE [LARGE SCALE GENOMIC DNA]</scope>
    <source>
        <strain evidence="1">Daus_M_001</strain>
        <tissue evidence="1">Leg muscle</tissue>
    </source>
</reference>
<keyword evidence="2" id="KW-1185">Reference proteome</keyword>
<accession>A0ABQ9GNI1</accession>